<dbReference type="GO" id="GO:0000340">
    <property type="term" value="F:RNA 7-methylguanosine cap binding"/>
    <property type="evidence" value="ECO:0007669"/>
    <property type="project" value="TreeGrafter"/>
</dbReference>
<dbReference type="Proteomes" id="UP001054902">
    <property type="component" value="Unassembled WGS sequence"/>
</dbReference>
<evidence type="ECO:0000256" key="6">
    <source>
        <dbReference type="RuleBase" id="RU004374"/>
    </source>
</evidence>
<keyword evidence="3" id="KW-0810">Translation regulation</keyword>
<keyword evidence="8" id="KW-1185">Reference proteome</keyword>
<comment type="caution">
    <text evidence="7">The sequence shown here is derived from an EMBL/GenBank/DDBJ whole genome shotgun (WGS) entry which is preliminary data.</text>
</comment>
<keyword evidence="2 6" id="KW-0396">Initiation factor</keyword>
<name>A0AAD3CI00_9STRA</name>
<evidence type="ECO:0000256" key="4">
    <source>
        <dbReference type="ARBA" id="ARBA00022884"/>
    </source>
</evidence>
<keyword evidence="4 6" id="KW-0694">RNA-binding</keyword>
<dbReference type="InterPro" id="IPR023398">
    <property type="entry name" value="TIF_eIF4e-like"/>
</dbReference>
<accession>A0AAD3CI00</accession>
<dbReference type="AlphaFoldDB" id="A0AAD3CI00"/>
<evidence type="ECO:0000313" key="8">
    <source>
        <dbReference type="Proteomes" id="UP001054902"/>
    </source>
</evidence>
<keyword evidence="5 6" id="KW-0648">Protein biosynthesis</keyword>
<comment type="similarity">
    <text evidence="1 6">Belongs to the eukaryotic initiation factor 4E family.</text>
</comment>
<organism evidence="7 8">
    <name type="scientific">Chaetoceros tenuissimus</name>
    <dbReference type="NCBI Taxonomy" id="426638"/>
    <lineage>
        <taxon>Eukaryota</taxon>
        <taxon>Sar</taxon>
        <taxon>Stramenopiles</taxon>
        <taxon>Ochrophyta</taxon>
        <taxon>Bacillariophyta</taxon>
        <taxon>Coscinodiscophyceae</taxon>
        <taxon>Chaetocerotophycidae</taxon>
        <taxon>Chaetocerotales</taxon>
        <taxon>Chaetocerotaceae</taxon>
        <taxon>Chaetoceros</taxon>
    </lineage>
</organism>
<dbReference type="GO" id="GO:0016281">
    <property type="term" value="C:eukaryotic translation initiation factor 4F complex"/>
    <property type="evidence" value="ECO:0007669"/>
    <property type="project" value="TreeGrafter"/>
</dbReference>
<dbReference type="GO" id="GO:0006417">
    <property type="term" value="P:regulation of translation"/>
    <property type="evidence" value="ECO:0007669"/>
    <property type="project" value="UniProtKB-KW"/>
</dbReference>
<proteinExistence type="inferred from homology"/>
<dbReference type="SUPFAM" id="SSF55418">
    <property type="entry name" value="eIF4e-like"/>
    <property type="match status" value="1"/>
</dbReference>
<dbReference type="Gene3D" id="3.30.760.10">
    <property type="entry name" value="RNA Cap, Translation Initiation Factor Eif4e"/>
    <property type="match status" value="1"/>
</dbReference>
<dbReference type="InterPro" id="IPR001040">
    <property type="entry name" value="TIF_eIF_4E"/>
</dbReference>
<dbReference type="EMBL" id="BLLK01000022">
    <property type="protein sequence ID" value="GFH45999.1"/>
    <property type="molecule type" value="Genomic_DNA"/>
</dbReference>
<dbReference type="Pfam" id="PF01652">
    <property type="entry name" value="IF4E"/>
    <property type="match status" value="1"/>
</dbReference>
<evidence type="ECO:0000256" key="1">
    <source>
        <dbReference type="ARBA" id="ARBA00009860"/>
    </source>
</evidence>
<gene>
    <name evidence="7" type="ORF">CTEN210_02473</name>
</gene>
<dbReference type="PANTHER" id="PTHR11960:SF8">
    <property type="entry name" value="EUKARYOTIC TRANSLATION INITIATION FACTOR 4E1-RELATED"/>
    <property type="match status" value="1"/>
</dbReference>
<evidence type="ECO:0000313" key="7">
    <source>
        <dbReference type="EMBL" id="GFH45999.1"/>
    </source>
</evidence>
<protein>
    <submittedName>
        <fullName evidence="7">Eukaryotic translation initiation factor 4E</fullName>
    </submittedName>
</protein>
<reference evidence="7 8" key="1">
    <citation type="journal article" date="2021" name="Sci. Rep.">
        <title>The genome of the diatom Chaetoceros tenuissimus carries an ancient integrated fragment of an extant virus.</title>
        <authorList>
            <person name="Hongo Y."/>
            <person name="Kimura K."/>
            <person name="Takaki Y."/>
            <person name="Yoshida Y."/>
            <person name="Baba S."/>
            <person name="Kobayashi G."/>
            <person name="Nagasaki K."/>
            <person name="Hano T."/>
            <person name="Tomaru Y."/>
        </authorList>
    </citation>
    <scope>NUCLEOTIDE SEQUENCE [LARGE SCALE GENOMIC DNA]</scope>
    <source>
        <strain evidence="7 8">NIES-3715</strain>
    </source>
</reference>
<evidence type="ECO:0000256" key="3">
    <source>
        <dbReference type="ARBA" id="ARBA00022845"/>
    </source>
</evidence>
<sequence length="196" mass="22115">MTSSSAPTIAGLPLHRRWVLWYDNPKHMTEGMTWKDNLQNCGSFATAEEFWQIYNNVKPASQLGIGGNYHIFMEGVQPMWEDPGNKDGGKFVLTMPKRDSKSGKCDEWWLLTSLAMIGETMDMHGDEICGAVVSIRKSQDRIALWLKSCNKDACIQVGLRWKKALEVSNKTSLKYQSHKDAAASGHSFKNQVLFDI</sequence>
<evidence type="ECO:0000256" key="5">
    <source>
        <dbReference type="ARBA" id="ARBA00022917"/>
    </source>
</evidence>
<dbReference type="PANTHER" id="PTHR11960">
    <property type="entry name" value="EUKARYOTIC TRANSLATION INITIATION FACTOR 4E RELATED"/>
    <property type="match status" value="1"/>
</dbReference>
<dbReference type="GO" id="GO:0003743">
    <property type="term" value="F:translation initiation factor activity"/>
    <property type="evidence" value="ECO:0007669"/>
    <property type="project" value="UniProtKB-KW"/>
</dbReference>
<evidence type="ECO:0000256" key="2">
    <source>
        <dbReference type="ARBA" id="ARBA00022540"/>
    </source>
</evidence>